<evidence type="ECO:0000313" key="2">
    <source>
        <dbReference type="EMBL" id="UWZ51200.1"/>
    </source>
</evidence>
<reference evidence="2" key="1">
    <citation type="submission" date="2021-04" db="EMBL/GenBank/DDBJ databases">
        <title>Dactylosporangium aurantiacum NRRL B-8018 full assembly.</title>
        <authorList>
            <person name="Hartkoorn R.C."/>
            <person name="Beaudoing E."/>
            <person name="Hot D."/>
        </authorList>
    </citation>
    <scope>NUCLEOTIDE SEQUENCE</scope>
    <source>
        <strain evidence="2">NRRL B-8018</strain>
    </source>
</reference>
<name>A0A9Q9IB74_9ACTN</name>
<evidence type="ECO:0000256" key="1">
    <source>
        <dbReference type="SAM" id="MobiDB-lite"/>
    </source>
</evidence>
<dbReference type="Proteomes" id="UP001058003">
    <property type="component" value="Chromosome"/>
</dbReference>
<accession>A0A9Q9IB74</accession>
<gene>
    <name evidence="2" type="ORF">Daura_31120</name>
</gene>
<dbReference type="EMBL" id="CP073767">
    <property type="protein sequence ID" value="UWZ51200.1"/>
    <property type="molecule type" value="Genomic_DNA"/>
</dbReference>
<sequence>MADNVTYAMSKVAAATASDMNGRPAAGKTGTWKLRDTSDNARPASAAAGKGWDDRCP</sequence>
<evidence type="ECO:0000313" key="3">
    <source>
        <dbReference type="Proteomes" id="UP001058003"/>
    </source>
</evidence>
<keyword evidence="3" id="KW-1185">Reference proteome</keyword>
<protein>
    <submittedName>
        <fullName evidence="2">Uncharacterized protein</fullName>
    </submittedName>
</protein>
<dbReference type="Gene3D" id="3.40.710.10">
    <property type="entry name" value="DD-peptidase/beta-lactamase superfamily"/>
    <property type="match status" value="1"/>
</dbReference>
<dbReference type="KEGG" id="daur:Daura_31120"/>
<organism evidence="2 3">
    <name type="scientific">Dactylosporangium aurantiacum</name>
    <dbReference type="NCBI Taxonomy" id="35754"/>
    <lineage>
        <taxon>Bacteria</taxon>
        <taxon>Bacillati</taxon>
        <taxon>Actinomycetota</taxon>
        <taxon>Actinomycetes</taxon>
        <taxon>Micromonosporales</taxon>
        <taxon>Micromonosporaceae</taxon>
        <taxon>Dactylosporangium</taxon>
    </lineage>
</organism>
<dbReference type="InterPro" id="IPR012338">
    <property type="entry name" value="Beta-lactam/transpept-like"/>
</dbReference>
<dbReference type="AlphaFoldDB" id="A0A9Q9IB74"/>
<feature type="region of interest" description="Disordered" evidence="1">
    <location>
        <begin position="14"/>
        <end position="57"/>
    </location>
</feature>
<dbReference type="RefSeq" id="WP_156090279.1">
    <property type="nucleotide sequence ID" value="NZ_CP073767.1"/>
</dbReference>
<proteinExistence type="predicted"/>